<dbReference type="InterPro" id="IPR050390">
    <property type="entry name" value="C5-Methyltransferase"/>
</dbReference>
<dbReference type="Gene3D" id="3.40.50.150">
    <property type="entry name" value="Vaccinia Virus protein VP39"/>
    <property type="match status" value="1"/>
</dbReference>
<evidence type="ECO:0000313" key="2">
    <source>
        <dbReference type="EMBL" id="KAK3274626.1"/>
    </source>
</evidence>
<evidence type="ECO:0000256" key="1">
    <source>
        <dbReference type="SAM" id="MobiDB-lite"/>
    </source>
</evidence>
<feature type="non-terminal residue" evidence="2">
    <location>
        <position position="1"/>
    </location>
</feature>
<dbReference type="Proteomes" id="UP001190700">
    <property type="component" value="Unassembled WGS sequence"/>
</dbReference>
<protein>
    <submittedName>
        <fullName evidence="2">Uncharacterized protein</fullName>
    </submittedName>
</protein>
<comment type="caution">
    <text evidence="2">The sequence shown here is derived from an EMBL/GenBank/DDBJ whole genome shotgun (WGS) entry which is preliminary data.</text>
</comment>
<sequence length="553" mass="62031">GVGGRGCNSVVPLDCGVGGRGCDSVVPLDWKRRTALRAKEVQRQRAETLEIDQDLAVADEDASSTDEVDKEEECVESDTDEGEDDKDYDEMGKENQAHVVQKKQKKFVWSAQEGARRSTQAGSSRKRPAKDRDDGLAAKATKRRNFVEKHYRSLTCPLVACPSQLPPAAEAEKCMVLYEQVCDLSNAWVQHIGATVHRDLGLTGVVLESAKTFGSSHRQRCYWVTPPVRSCAYVSLAERERTKPPAPTLKELLGWQEGLHHWPRWASNIYKDGYLKCISTKTVQSWKNVNEVSEILRDDPPRLEDMQSFVKYITKMNYVPRCLPSGHESASECMPLPLHVAEKSLGFPKDHTQGGPEKCVLVSEADRRKSLGETFDVETIMYLTSPWKQMQDASLWAPNGAVGISMYDGIAAGPLAIFNNGIRVKRWIIVESSHLKRRVATWWLRSKGFVKYDNEDLRQRKSMPELSYEEHATVEDFCSSSGFDIEEAVRRGGVHILIGGSPCKDISTLKRHPAGENRDFFAGSKSCAYHYFPKVLTRIKQAAGAMTDHHCKK</sequence>
<dbReference type="PANTHER" id="PTHR23068">
    <property type="entry name" value="DNA CYTOSINE-5- -METHYLTRANSFERASE 3-RELATED"/>
    <property type="match status" value="1"/>
</dbReference>
<feature type="compositionally biased region" description="Acidic residues" evidence="1">
    <location>
        <begin position="52"/>
        <end position="88"/>
    </location>
</feature>
<dbReference type="PANTHER" id="PTHR23068:SF25">
    <property type="entry name" value="DNA (CYTOSINE-5)-METHYLTRANSFERASE DRM2"/>
    <property type="match status" value="1"/>
</dbReference>
<reference evidence="2 3" key="1">
    <citation type="journal article" date="2015" name="Genome Biol. Evol.">
        <title>Comparative Genomics of a Bacterivorous Green Alga Reveals Evolutionary Causalities and Consequences of Phago-Mixotrophic Mode of Nutrition.</title>
        <authorList>
            <person name="Burns J.A."/>
            <person name="Paasch A."/>
            <person name="Narechania A."/>
            <person name="Kim E."/>
        </authorList>
    </citation>
    <scope>NUCLEOTIDE SEQUENCE [LARGE SCALE GENOMIC DNA]</scope>
    <source>
        <strain evidence="2 3">PLY_AMNH</strain>
    </source>
</reference>
<dbReference type="AlphaFoldDB" id="A0AAE0GBZ7"/>
<evidence type="ECO:0000313" key="3">
    <source>
        <dbReference type="Proteomes" id="UP001190700"/>
    </source>
</evidence>
<proteinExistence type="predicted"/>
<dbReference type="EMBL" id="LGRX02007624">
    <property type="protein sequence ID" value="KAK3274626.1"/>
    <property type="molecule type" value="Genomic_DNA"/>
</dbReference>
<name>A0AAE0GBZ7_9CHLO</name>
<gene>
    <name evidence="2" type="ORF">CYMTET_17203</name>
</gene>
<keyword evidence="3" id="KW-1185">Reference proteome</keyword>
<organism evidence="2 3">
    <name type="scientific">Cymbomonas tetramitiformis</name>
    <dbReference type="NCBI Taxonomy" id="36881"/>
    <lineage>
        <taxon>Eukaryota</taxon>
        <taxon>Viridiplantae</taxon>
        <taxon>Chlorophyta</taxon>
        <taxon>Pyramimonadophyceae</taxon>
        <taxon>Pyramimonadales</taxon>
        <taxon>Pyramimonadaceae</taxon>
        <taxon>Cymbomonas</taxon>
    </lineage>
</organism>
<feature type="region of interest" description="Disordered" evidence="1">
    <location>
        <begin position="52"/>
        <end position="139"/>
    </location>
</feature>
<dbReference type="InterPro" id="IPR029063">
    <property type="entry name" value="SAM-dependent_MTases_sf"/>
</dbReference>
<accession>A0AAE0GBZ7</accession>
<dbReference type="GO" id="GO:0005634">
    <property type="term" value="C:nucleus"/>
    <property type="evidence" value="ECO:0007669"/>
    <property type="project" value="TreeGrafter"/>
</dbReference>